<accession>A0A8S3X0A4</accession>
<reference evidence="1" key="1">
    <citation type="submission" date="2021-04" db="EMBL/GenBank/DDBJ databases">
        <authorList>
            <person name="Tunstrom K."/>
        </authorList>
    </citation>
    <scope>NUCLEOTIDE SEQUENCE</scope>
</reference>
<name>A0A8S3X0A4_PARAO</name>
<keyword evidence="2" id="KW-1185">Reference proteome</keyword>
<dbReference type="EMBL" id="CAJQZP010000847">
    <property type="protein sequence ID" value="CAG4988023.1"/>
    <property type="molecule type" value="Genomic_DNA"/>
</dbReference>
<organism evidence="1 2">
    <name type="scientific">Parnassius apollo</name>
    <name type="common">Apollo butterfly</name>
    <name type="synonym">Papilio apollo</name>
    <dbReference type="NCBI Taxonomy" id="110799"/>
    <lineage>
        <taxon>Eukaryota</taxon>
        <taxon>Metazoa</taxon>
        <taxon>Ecdysozoa</taxon>
        <taxon>Arthropoda</taxon>
        <taxon>Hexapoda</taxon>
        <taxon>Insecta</taxon>
        <taxon>Pterygota</taxon>
        <taxon>Neoptera</taxon>
        <taxon>Endopterygota</taxon>
        <taxon>Lepidoptera</taxon>
        <taxon>Glossata</taxon>
        <taxon>Ditrysia</taxon>
        <taxon>Papilionoidea</taxon>
        <taxon>Papilionidae</taxon>
        <taxon>Parnassiinae</taxon>
        <taxon>Parnassini</taxon>
        <taxon>Parnassius</taxon>
        <taxon>Parnassius</taxon>
    </lineage>
</organism>
<comment type="caution">
    <text evidence="1">The sequence shown here is derived from an EMBL/GenBank/DDBJ whole genome shotgun (WGS) entry which is preliminary data.</text>
</comment>
<sequence>MGKTKMQKMNKIQYLEYLRGKACRMRESKTIKTTVQLDDNVDDNSRVAPASLLNLDGQQLVAITSFQNSYLIKMQQPCGDDTLSPTALSPIVNNGEPVLYTVEVSSNVSI</sequence>
<evidence type="ECO:0000313" key="2">
    <source>
        <dbReference type="Proteomes" id="UP000691718"/>
    </source>
</evidence>
<proteinExistence type="predicted"/>
<evidence type="ECO:0000313" key="1">
    <source>
        <dbReference type="EMBL" id="CAG4988023.1"/>
    </source>
</evidence>
<dbReference type="AlphaFoldDB" id="A0A8S3X0A4"/>
<gene>
    <name evidence="1" type="ORF">PAPOLLO_LOCUS11564</name>
</gene>
<dbReference type="Proteomes" id="UP000691718">
    <property type="component" value="Unassembled WGS sequence"/>
</dbReference>
<protein>
    <submittedName>
        <fullName evidence="1">(apollo) hypothetical protein</fullName>
    </submittedName>
</protein>